<evidence type="ECO:0000256" key="3">
    <source>
        <dbReference type="ARBA" id="ARBA00013365"/>
    </source>
</evidence>
<evidence type="ECO:0000313" key="10">
    <source>
        <dbReference type="EMBL" id="PMC82249.1"/>
    </source>
</evidence>
<dbReference type="EMBL" id="PNHP01000001">
    <property type="protein sequence ID" value="PMC82249.1"/>
    <property type="molecule type" value="Genomic_DNA"/>
</dbReference>
<dbReference type="SUPFAM" id="SSF56300">
    <property type="entry name" value="Metallo-dependent phosphatases"/>
    <property type="match status" value="1"/>
</dbReference>
<dbReference type="GO" id="GO:0006260">
    <property type="term" value="P:DNA replication"/>
    <property type="evidence" value="ECO:0007669"/>
    <property type="project" value="UniProtKB-KW"/>
</dbReference>
<name>A0A2N6UKC1_9FIRM</name>
<dbReference type="InterPro" id="IPR004593">
    <property type="entry name" value="SbcD"/>
</dbReference>
<dbReference type="InterPro" id="IPR029052">
    <property type="entry name" value="Metallo-depent_PP-like"/>
</dbReference>
<dbReference type="Pfam" id="PF12320">
    <property type="entry name" value="SbcD_C"/>
    <property type="match status" value="1"/>
</dbReference>
<evidence type="ECO:0000256" key="2">
    <source>
        <dbReference type="ARBA" id="ARBA00011322"/>
    </source>
</evidence>
<organism evidence="10 11">
    <name type="scientific">Anaerococcus hydrogenalis</name>
    <dbReference type="NCBI Taxonomy" id="33029"/>
    <lineage>
        <taxon>Bacteria</taxon>
        <taxon>Bacillati</taxon>
        <taxon>Bacillota</taxon>
        <taxon>Tissierellia</taxon>
        <taxon>Tissierellales</taxon>
        <taxon>Peptoniphilaceae</taxon>
        <taxon>Anaerococcus</taxon>
    </lineage>
</organism>
<dbReference type="NCBIfam" id="TIGR00619">
    <property type="entry name" value="sbcd"/>
    <property type="match status" value="1"/>
</dbReference>
<dbReference type="GO" id="GO:0006310">
    <property type="term" value="P:DNA recombination"/>
    <property type="evidence" value="ECO:0007669"/>
    <property type="project" value="UniProtKB-KW"/>
</dbReference>
<dbReference type="AlphaFoldDB" id="A0A2N6UKC1"/>
<accession>A0A2N6UKC1</accession>
<evidence type="ECO:0000256" key="1">
    <source>
        <dbReference type="ARBA" id="ARBA00010555"/>
    </source>
</evidence>
<dbReference type="PANTHER" id="PTHR30337:SF0">
    <property type="entry name" value="NUCLEASE SBCCD SUBUNIT D"/>
    <property type="match status" value="1"/>
</dbReference>
<keyword evidence="7" id="KW-0255">Endonuclease</keyword>
<evidence type="ECO:0000256" key="7">
    <source>
        <dbReference type="RuleBase" id="RU363069"/>
    </source>
</evidence>
<evidence type="ECO:0000256" key="6">
    <source>
        <dbReference type="ARBA" id="ARBA00022839"/>
    </source>
</evidence>
<keyword evidence="7" id="KW-0235">DNA replication</keyword>
<comment type="caution">
    <text evidence="10">The sequence shown here is derived from an EMBL/GenBank/DDBJ whole genome shotgun (WGS) entry which is preliminary data.</text>
</comment>
<dbReference type="InterPro" id="IPR004843">
    <property type="entry name" value="Calcineurin-like_PHP"/>
</dbReference>
<keyword evidence="5 7" id="KW-0378">Hydrolase</keyword>
<evidence type="ECO:0000259" key="8">
    <source>
        <dbReference type="Pfam" id="PF00149"/>
    </source>
</evidence>
<dbReference type="PANTHER" id="PTHR30337">
    <property type="entry name" value="COMPONENT OF ATP-DEPENDENT DSDNA EXONUCLEASE"/>
    <property type="match status" value="1"/>
</dbReference>
<dbReference type="CDD" id="cd00840">
    <property type="entry name" value="MPP_Mre11_N"/>
    <property type="match status" value="1"/>
</dbReference>
<reference evidence="10 11" key="1">
    <citation type="submission" date="2017-09" db="EMBL/GenBank/DDBJ databases">
        <title>Bacterial strain isolated from the female urinary microbiota.</title>
        <authorList>
            <person name="Thomas-White K."/>
            <person name="Kumar N."/>
            <person name="Forster S."/>
            <person name="Putonti C."/>
            <person name="Lawley T."/>
            <person name="Wolfe A.J."/>
        </authorList>
    </citation>
    <scope>NUCLEOTIDE SEQUENCE [LARGE SCALE GENOMIC DNA]</scope>
    <source>
        <strain evidence="10 11">UMB0204</strain>
    </source>
</reference>
<dbReference type="Proteomes" id="UP000235658">
    <property type="component" value="Unassembled WGS sequence"/>
</dbReference>
<dbReference type="GO" id="GO:0004519">
    <property type="term" value="F:endonuclease activity"/>
    <property type="evidence" value="ECO:0007669"/>
    <property type="project" value="UniProtKB-KW"/>
</dbReference>
<keyword evidence="4 7" id="KW-0540">Nuclease</keyword>
<dbReference type="GeneID" id="84577660"/>
<dbReference type="GO" id="GO:0008408">
    <property type="term" value="F:3'-5' exonuclease activity"/>
    <property type="evidence" value="ECO:0007669"/>
    <property type="project" value="InterPro"/>
</dbReference>
<dbReference type="InterPro" id="IPR050535">
    <property type="entry name" value="DNA_Repair-Maintenance_Comp"/>
</dbReference>
<dbReference type="Pfam" id="PF00149">
    <property type="entry name" value="Metallophos"/>
    <property type="match status" value="1"/>
</dbReference>
<evidence type="ECO:0000313" key="11">
    <source>
        <dbReference type="Proteomes" id="UP000235658"/>
    </source>
</evidence>
<proteinExistence type="inferred from homology"/>
<feature type="domain" description="Nuclease SbcCD subunit D C-terminal" evidence="9">
    <location>
        <begin position="264"/>
        <end position="344"/>
    </location>
</feature>
<dbReference type="InterPro" id="IPR041796">
    <property type="entry name" value="Mre11_N"/>
</dbReference>
<evidence type="ECO:0000256" key="4">
    <source>
        <dbReference type="ARBA" id="ARBA00022722"/>
    </source>
</evidence>
<protein>
    <recommendedName>
        <fullName evidence="3 7">Nuclease SbcCD subunit D</fullName>
    </recommendedName>
</protein>
<gene>
    <name evidence="7" type="primary">sbcD</name>
    <name evidence="10" type="ORF">CJ192_00515</name>
</gene>
<comment type="similarity">
    <text evidence="1 7">Belongs to the SbcD family.</text>
</comment>
<sequence length="364" mass="42783">MKLLHLSDLHIGKNIGSYSLLEDQKYCLSQILEIIKNENIDIVIIAGDIFDTSIPNSESMKVYFDFVDKIIFDLKKKIIAISGNHDSGKRLEISKSFFEKNSYYIFGNSYDKSLRFEDEFGMVNFYPIPYISLARAKNEIDPNIENFTDLYRILLKDINYNDRNVLISHCYANEKAFEDEEIEGEKPLTIGGNDAMDANLFKNFDYVALGHLHRKHFVIDEKIRYCGTFMKYSFSEVRQKKSVTVVDLKDQISIKEIEIRPLNDFCQIEDYFENILKMKNSNDFIEFILKDDHPIDSPMVKLKIKFPHAVSIRYKNTIDLEGYDDIEIDLESLSTMEIFQKFYKFKMDENMSEKDKEIFKKVIQ</sequence>
<keyword evidence="7" id="KW-0233">DNA recombination</keyword>
<dbReference type="Gene3D" id="3.60.21.10">
    <property type="match status" value="1"/>
</dbReference>
<dbReference type="RefSeq" id="WP_102197357.1">
    <property type="nucleotide sequence ID" value="NZ_PNHP01000001.1"/>
</dbReference>
<comment type="subunit">
    <text evidence="2 7">Heterodimer of SbcC and SbcD.</text>
</comment>
<dbReference type="InterPro" id="IPR026843">
    <property type="entry name" value="SbcD_C"/>
</dbReference>
<feature type="domain" description="Calcineurin-like phosphoesterase" evidence="8">
    <location>
        <begin position="1"/>
        <end position="214"/>
    </location>
</feature>
<keyword evidence="6 7" id="KW-0269">Exonuclease</keyword>
<evidence type="ECO:0000259" key="9">
    <source>
        <dbReference type="Pfam" id="PF12320"/>
    </source>
</evidence>
<evidence type="ECO:0000256" key="5">
    <source>
        <dbReference type="ARBA" id="ARBA00022801"/>
    </source>
</evidence>
<comment type="function">
    <text evidence="7">SbcCD cleaves DNA hairpin structures. These structures can inhibit DNA replication and are intermediates in certain DNA recombination reactions. The complex acts as a 3'-&gt;5' double strand exonuclease that can open hairpins. It also has a 5' single-strand endonuclease activity.</text>
</comment>